<name>A0ABD2PPV0_9PLAT</name>
<dbReference type="Pfam" id="PF09279">
    <property type="entry name" value="EF-hand_like"/>
    <property type="match status" value="1"/>
</dbReference>
<keyword evidence="4" id="KW-0442">Lipid degradation</keyword>
<dbReference type="Gene3D" id="1.10.238.10">
    <property type="entry name" value="EF-hand"/>
    <property type="match status" value="1"/>
</dbReference>
<evidence type="ECO:0000313" key="7">
    <source>
        <dbReference type="Proteomes" id="UP001626550"/>
    </source>
</evidence>
<dbReference type="FunFam" id="1.10.238.10:FF:000005">
    <property type="entry name" value="Phosphoinositide phospholipase C"/>
    <property type="match status" value="1"/>
</dbReference>
<protein>
    <recommendedName>
        <fullName evidence="4">Phosphoinositide phospholipase C</fullName>
        <ecNumber evidence="4">3.1.4.11</ecNumber>
    </recommendedName>
</protein>
<keyword evidence="4" id="KW-0378">Hydrolase</keyword>
<sequence length="248" mass="28338">MIEKYEPNEECRKRHLLSIDGFSNFMLSQECDIFDPSNMSVCHDMTQPLTHYFIAASNKTSVPFARLTADQFKGPSGIEGYQRALFSGCRYLEMEVTDGADGLPVVYRSHTMTNELPVADVLATIEQFAFIRSDYPLIVSIENHCTPRYQLKFAQLLEQYLGRKILRPQEDRRERKWPSPQDLQGLILLKGRKLPYGSSAAQGFIIEEDEYHESGSGKPQKMIRELSQLLFLDSTQYEGPSDSLFHPG</sequence>
<dbReference type="GO" id="GO:0007165">
    <property type="term" value="P:signal transduction"/>
    <property type="evidence" value="ECO:0007669"/>
    <property type="project" value="UniProtKB-KW"/>
</dbReference>
<evidence type="ECO:0000259" key="5">
    <source>
        <dbReference type="SMART" id="SM00148"/>
    </source>
</evidence>
<dbReference type="SMART" id="SM00148">
    <property type="entry name" value="PLCXc"/>
    <property type="match status" value="1"/>
</dbReference>
<organism evidence="6 7">
    <name type="scientific">Cichlidogyrus casuarinus</name>
    <dbReference type="NCBI Taxonomy" id="1844966"/>
    <lineage>
        <taxon>Eukaryota</taxon>
        <taxon>Metazoa</taxon>
        <taxon>Spiralia</taxon>
        <taxon>Lophotrochozoa</taxon>
        <taxon>Platyhelminthes</taxon>
        <taxon>Monogenea</taxon>
        <taxon>Monopisthocotylea</taxon>
        <taxon>Dactylogyridea</taxon>
        <taxon>Ancyrocephalidae</taxon>
        <taxon>Cichlidogyrus</taxon>
    </lineage>
</organism>
<dbReference type="GO" id="GO:0005737">
    <property type="term" value="C:cytoplasm"/>
    <property type="evidence" value="ECO:0007669"/>
    <property type="project" value="UniProtKB-SubCell"/>
</dbReference>
<dbReference type="Pfam" id="PF00388">
    <property type="entry name" value="PI-PLC-X"/>
    <property type="match status" value="1"/>
</dbReference>
<dbReference type="Gene3D" id="3.20.20.190">
    <property type="entry name" value="Phosphatidylinositol (PI) phosphodiesterase"/>
    <property type="match status" value="1"/>
</dbReference>
<evidence type="ECO:0000256" key="4">
    <source>
        <dbReference type="RuleBase" id="RU361133"/>
    </source>
</evidence>
<accession>A0ABD2PPV0</accession>
<dbReference type="EMBL" id="JBJKFK010003809">
    <property type="protein sequence ID" value="KAL3309533.1"/>
    <property type="molecule type" value="Genomic_DNA"/>
</dbReference>
<dbReference type="InterPro" id="IPR017946">
    <property type="entry name" value="PLC-like_Pdiesterase_TIM-brl"/>
</dbReference>
<dbReference type="GO" id="GO:0004435">
    <property type="term" value="F:phosphatidylinositol-4,5-bisphosphate phospholipase C activity"/>
    <property type="evidence" value="ECO:0007669"/>
    <property type="project" value="UniProtKB-EC"/>
</dbReference>
<dbReference type="EC" id="3.1.4.11" evidence="4"/>
<dbReference type="PANTHER" id="PTHR10336:SF196">
    <property type="entry name" value="PHOSPHOINOSITIDE PHOSPHOLIPASE C"/>
    <property type="match status" value="1"/>
</dbReference>
<evidence type="ECO:0000256" key="3">
    <source>
        <dbReference type="ARBA" id="ARBA00023224"/>
    </source>
</evidence>
<reference evidence="6 7" key="1">
    <citation type="submission" date="2024-11" db="EMBL/GenBank/DDBJ databases">
        <title>Adaptive evolution of stress response genes in parasites aligns with host niche diversity.</title>
        <authorList>
            <person name="Hahn C."/>
            <person name="Resl P."/>
        </authorList>
    </citation>
    <scope>NUCLEOTIDE SEQUENCE [LARGE SCALE GENOMIC DNA]</scope>
    <source>
        <strain evidence="6">EGGRZ-B1_66</strain>
        <tissue evidence="6">Body</tissue>
    </source>
</reference>
<dbReference type="SUPFAM" id="SSF51695">
    <property type="entry name" value="PLC-like phosphodiesterases"/>
    <property type="match status" value="1"/>
</dbReference>
<keyword evidence="2" id="KW-0963">Cytoplasm</keyword>
<dbReference type="Proteomes" id="UP001626550">
    <property type="component" value="Unassembled WGS sequence"/>
</dbReference>
<evidence type="ECO:0000313" key="6">
    <source>
        <dbReference type="EMBL" id="KAL3309533.1"/>
    </source>
</evidence>
<dbReference type="InterPro" id="IPR000909">
    <property type="entry name" value="PLipase_C_PInositol-sp_X_dom"/>
</dbReference>
<evidence type="ECO:0000256" key="2">
    <source>
        <dbReference type="ARBA" id="ARBA00022490"/>
    </source>
</evidence>
<dbReference type="SUPFAM" id="SSF47473">
    <property type="entry name" value="EF-hand"/>
    <property type="match status" value="1"/>
</dbReference>
<feature type="domain" description="Phosphatidylinositol-specific phospholipase C X" evidence="5">
    <location>
        <begin position="43"/>
        <end position="192"/>
    </location>
</feature>
<dbReference type="InterPro" id="IPR001192">
    <property type="entry name" value="PI-PLC_fam"/>
</dbReference>
<proteinExistence type="predicted"/>
<dbReference type="InterPro" id="IPR015359">
    <property type="entry name" value="PLC_EF-hand-like"/>
</dbReference>
<gene>
    <name evidence="6" type="primary">PLCL2_2</name>
    <name evidence="6" type="ORF">Ciccas_011922</name>
</gene>
<dbReference type="AlphaFoldDB" id="A0ABD2PPV0"/>
<dbReference type="PROSITE" id="PS50007">
    <property type="entry name" value="PIPLC_X_DOMAIN"/>
    <property type="match status" value="1"/>
</dbReference>
<dbReference type="PRINTS" id="PR00390">
    <property type="entry name" value="PHPHLIPASEC"/>
</dbReference>
<keyword evidence="3" id="KW-0807">Transducer</keyword>
<comment type="caution">
    <text evidence="6">The sequence shown here is derived from an EMBL/GenBank/DDBJ whole genome shotgun (WGS) entry which is preliminary data.</text>
</comment>
<keyword evidence="7" id="KW-1185">Reference proteome</keyword>
<dbReference type="PANTHER" id="PTHR10336">
    <property type="entry name" value="PHOSPHOINOSITIDE-SPECIFIC PHOSPHOLIPASE C FAMILY PROTEIN"/>
    <property type="match status" value="1"/>
</dbReference>
<evidence type="ECO:0000256" key="1">
    <source>
        <dbReference type="ARBA" id="ARBA00004496"/>
    </source>
</evidence>
<comment type="subcellular location">
    <subcellularLocation>
        <location evidence="1">Cytoplasm</location>
    </subcellularLocation>
</comment>
<comment type="catalytic activity">
    <reaction evidence="4">
        <text>a 1,2-diacyl-sn-glycero-3-phospho-(1D-myo-inositol-4,5-bisphosphate) + H2O = 1D-myo-inositol 1,4,5-trisphosphate + a 1,2-diacyl-sn-glycerol + H(+)</text>
        <dbReference type="Rhea" id="RHEA:33179"/>
        <dbReference type="ChEBI" id="CHEBI:15377"/>
        <dbReference type="ChEBI" id="CHEBI:15378"/>
        <dbReference type="ChEBI" id="CHEBI:17815"/>
        <dbReference type="ChEBI" id="CHEBI:58456"/>
        <dbReference type="ChEBI" id="CHEBI:203600"/>
        <dbReference type="EC" id="3.1.4.11"/>
    </reaction>
</comment>
<dbReference type="InterPro" id="IPR011992">
    <property type="entry name" value="EF-hand-dom_pair"/>
</dbReference>
<keyword evidence="4" id="KW-0443">Lipid metabolism</keyword>
<dbReference type="GO" id="GO:0016042">
    <property type="term" value="P:lipid catabolic process"/>
    <property type="evidence" value="ECO:0007669"/>
    <property type="project" value="UniProtKB-KW"/>
</dbReference>